<proteinExistence type="predicted"/>
<name>A0A239MTH9_9ACTN</name>
<keyword evidence="2" id="KW-1185">Reference proteome</keyword>
<sequence>MGPLDGADLPGYRQVAEHAWTDDHGDVISLHFFDLPPDIPAPLEEPDRLRQALARFTADAGGGLIEADVVRVAGLPALRQVLKVPLPDQPRGQAFLGTYTLPRATCSAVVKVQAFEDGVTGMRETMVLAELGPEQYFLEHPYAPGLRGGLPFHRADAQEYDARFPGHPLTRVRTALAHLAGTLGAEPGFAELPPFTGPARRGFLGRMTKRTRRDR</sequence>
<reference evidence="1 2" key="1">
    <citation type="submission" date="2017-06" db="EMBL/GenBank/DDBJ databases">
        <authorList>
            <person name="Kim H.J."/>
            <person name="Triplett B.A."/>
        </authorList>
    </citation>
    <scope>NUCLEOTIDE SEQUENCE [LARGE SCALE GENOMIC DNA]</scope>
    <source>
        <strain evidence="1 2">CGMCC 4.1858</strain>
    </source>
</reference>
<dbReference type="AlphaFoldDB" id="A0A239MTH9"/>
<accession>A0A239MTH9</accession>
<dbReference type="EMBL" id="FZOF01000027">
    <property type="protein sequence ID" value="SNT45553.1"/>
    <property type="molecule type" value="Genomic_DNA"/>
</dbReference>
<organism evidence="1 2">
    <name type="scientific">Actinacidiphila glaucinigra</name>
    <dbReference type="NCBI Taxonomy" id="235986"/>
    <lineage>
        <taxon>Bacteria</taxon>
        <taxon>Bacillati</taxon>
        <taxon>Actinomycetota</taxon>
        <taxon>Actinomycetes</taxon>
        <taxon>Kitasatosporales</taxon>
        <taxon>Streptomycetaceae</taxon>
        <taxon>Actinacidiphila</taxon>
    </lineage>
</organism>
<dbReference type="OrthoDB" id="1551126at2"/>
<evidence type="ECO:0000313" key="1">
    <source>
        <dbReference type="EMBL" id="SNT45553.1"/>
    </source>
</evidence>
<dbReference type="RefSeq" id="WP_089227968.1">
    <property type="nucleotide sequence ID" value="NZ_FZOF01000027.1"/>
</dbReference>
<dbReference type="Proteomes" id="UP000198280">
    <property type="component" value="Unassembled WGS sequence"/>
</dbReference>
<protein>
    <submittedName>
        <fullName evidence="1">Uncharacterized protein</fullName>
    </submittedName>
</protein>
<evidence type="ECO:0000313" key="2">
    <source>
        <dbReference type="Proteomes" id="UP000198280"/>
    </source>
</evidence>
<gene>
    <name evidence="1" type="ORF">SAMN05216252_1278</name>
</gene>